<dbReference type="InterPro" id="IPR043917">
    <property type="entry name" value="DUF5753"/>
</dbReference>
<dbReference type="SUPFAM" id="SSF47413">
    <property type="entry name" value="lambda repressor-like DNA-binding domains"/>
    <property type="match status" value="1"/>
</dbReference>
<dbReference type="PROSITE" id="PS50943">
    <property type="entry name" value="HTH_CROC1"/>
    <property type="match status" value="1"/>
</dbReference>
<dbReference type="GO" id="GO:0003677">
    <property type="term" value="F:DNA binding"/>
    <property type="evidence" value="ECO:0007669"/>
    <property type="project" value="InterPro"/>
</dbReference>
<name>A0A2N3Y7N2_SACSN</name>
<protein>
    <submittedName>
        <fullName evidence="2">Transcriptional regulator with XRE-family HTH domain</fullName>
    </submittedName>
</protein>
<keyword evidence="3" id="KW-1185">Reference proteome</keyword>
<proteinExistence type="predicted"/>
<dbReference type="Pfam" id="PF19054">
    <property type="entry name" value="DUF5753"/>
    <property type="match status" value="1"/>
</dbReference>
<sequence length="148" mass="16350">MSGRNDPSVLRWLIGVELSAYRKHAGLMLPELATATGITKPKLGHMESGRYQQHLDDIATALRACGADERTVDRLASLSGRGDSKSWWAPWAHVVPDWLKTFVGLEGLADSESLYEPTVLPRMMQTEDYAQAVTAATGFVRQNHSERA</sequence>
<dbReference type="Gene3D" id="1.10.260.40">
    <property type="entry name" value="lambda repressor-like DNA-binding domains"/>
    <property type="match status" value="1"/>
</dbReference>
<dbReference type="AlphaFoldDB" id="A0A2N3Y7N2"/>
<dbReference type="CDD" id="cd00093">
    <property type="entry name" value="HTH_XRE"/>
    <property type="match status" value="1"/>
</dbReference>
<feature type="domain" description="HTH cro/C1-type" evidence="1">
    <location>
        <begin position="18"/>
        <end position="72"/>
    </location>
</feature>
<dbReference type="InterPro" id="IPR001387">
    <property type="entry name" value="Cro/C1-type_HTH"/>
</dbReference>
<evidence type="ECO:0000313" key="2">
    <source>
        <dbReference type="EMBL" id="PKW18929.1"/>
    </source>
</evidence>
<dbReference type="Pfam" id="PF13560">
    <property type="entry name" value="HTH_31"/>
    <property type="match status" value="1"/>
</dbReference>
<dbReference type="STRING" id="994479.GCA_000194155_05083"/>
<reference evidence="2" key="1">
    <citation type="submission" date="2017-12" db="EMBL/GenBank/DDBJ databases">
        <title>Sequencing the genomes of 1000 Actinobacteria strains.</title>
        <authorList>
            <person name="Klenk H.-P."/>
        </authorList>
    </citation>
    <scope>NUCLEOTIDE SEQUENCE [LARGE SCALE GENOMIC DNA]</scope>
    <source>
        <strain evidence="2">DSM 44228</strain>
    </source>
</reference>
<gene>
    <name evidence="2" type="ORF">A8926_7068</name>
</gene>
<organism evidence="2 3">
    <name type="scientific">Saccharopolyspora spinosa</name>
    <dbReference type="NCBI Taxonomy" id="60894"/>
    <lineage>
        <taxon>Bacteria</taxon>
        <taxon>Bacillati</taxon>
        <taxon>Actinomycetota</taxon>
        <taxon>Actinomycetes</taxon>
        <taxon>Pseudonocardiales</taxon>
        <taxon>Pseudonocardiaceae</taxon>
        <taxon>Saccharopolyspora</taxon>
    </lineage>
</organism>
<dbReference type="InterPro" id="IPR010982">
    <property type="entry name" value="Lambda_DNA-bd_dom_sf"/>
</dbReference>
<dbReference type="RefSeq" id="WP_237710723.1">
    <property type="nucleotide sequence ID" value="NZ_CP061007.1"/>
</dbReference>
<dbReference type="EMBL" id="PJNB01000001">
    <property type="protein sequence ID" value="PKW18929.1"/>
    <property type="molecule type" value="Genomic_DNA"/>
</dbReference>
<evidence type="ECO:0000259" key="1">
    <source>
        <dbReference type="PROSITE" id="PS50943"/>
    </source>
</evidence>
<accession>A0A2N3Y7N2</accession>
<evidence type="ECO:0000313" key="3">
    <source>
        <dbReference type="Proteomes" id="UP000233786"/>
    </source>
</evidence>
<dbReference type="Proteomes" id="UP000233786">
    <property type="component" value="Unassembled WGS sequence"/>
</dbReference>
<comment type="caution">
    <text evidence="2">The sequence shown here is derived from an EMBL/GenBank/DDBJ whole genome shotgun (WGS) entry which is preliminary data.</text>
</comment>